<dbReference type="OMA" id="WKHHNLN"/>
<dbReference type="AlphaFoldDB" id="A0A8S1L3N8"/>
<protein>
    <submittedName>
        <fullName evidence="1">Uncharacterized protein</fullName>
    </submittedName>
</protein>
<dbReference type="Proteomes" id="UP000688137">
    <property type="component" value="Unassembled WGS sequence"/>
</dbReference>
<organism evidence="1 2">
    <name type="scientific">Paramecium primaurelia</name>
    <dbReference type="NCBI Taxonomy" id="5886"/>
    <lineage>
        <taxon>Eukaryota</taxon>
        <taxon>Sar</taxon>
        <taxon>Alveolata</taxon>
        <taxon>Ciliophora</taxon>
        <taxon>Intramacronucleata</taxon>
        <taxon>Oligohymenophorea</taxon>
        <taxon>Peniculida</taxon>
        <taxon>Parameciidae</taxon>
        <taxon>Paramecium</taxon>
    </lineage>
</organism>
<sequence>MQMDIPNISRTSLSSKKLSQRFRIDKQGHPILRGFKLHSVTFIDDVVIGTTVHQIILVDSWKHHNLNDFRKDSSKCCEIS</sequence>
<evidence type="ECO:0000313" key="1">
    <source>
        <dbReference type="EMBL" id="CAD8061411.1"/>
    </source>
</evidence>
<accession>A0A8S1L3N8</accession>
<proteinExistence type="predicted"/>
<reference evidence="1" key="1">
    <citation type="submission" date="2021-01" db="EMBL/GenBank/DDBJ databases">
        <authorList>
            <consortium name="Genoscope - CEA"/>
            <person name="William W."/>
        </authorList>
    </citation>
    <scope>NUCLEOTIDE SEQUENCE</scope>
</reference>
<comment type="caution">
    <text evidence="1">The sequence shown here is derived from an EMBL/GenBank/DDBJ whole genome shotgun (WGS) entry which is preliminary data.</text>
</comment>
<dbReference type="EMBL" id="CAJJDM010000030">
    <property type="protein sequence ID" value="CAD8061411.1"/>
    <property type="molecule type" value="Genomic_DNA"/>
</dbReference>
<gene>
    <name evidence="1" type="ORF">PPRIM_AZ9-3.1.T0310296</name>
</gene>
<keyword evidence="2" id="KW-1185">Reference proteome</keyword>
<evidence type="ECO:0000313" key="2">
    <source>
        <dbReference type="Proteomes" id="UP000688137"/>
    </source>
</evidence>
<name>A0A8S1L3N8_PARPR</name>